<dbReference type="Gene3D" id="3.30.160.20">
    <property type="match status" value="1"/>
</dbReference>
<dbReference type="InterPro" id="IPR000352">
    <property type="entry name" value="Pep_chain_release_fac_I"/>
</dbReference>
<dbReference type="Gene3D" id="3.30.70.1660">
    <property type="match status" value="1"/>
</dbReference>
<keyword evidence="2" id="KW-0488">Methylation</keyword>
<feature type="coiled-coil region" evidence="4">
    <location>
        <begin position="119"/>
        <end position="146"/>
    </location>
</feature>
<dbReference type="Gene3D" id="6.10.140.1950">
    <property type="match status" value="1"/>
</dbReference>
<comment type="caution">
    <text evidence="6">The sequence shown here is derived from an EMBL/GenBank/DDBJ whole genome shotgun (WGS) entry which is preliminary data.</text>
</comment>
<accession>A0AAN9Y0Q4</accession>
<dbReference type="FunFam" id="3.30.160.20:FF:000004">
    <property type="entry name" value="Peptide chain release factor 1"/>
    <property type="match status" value="1"/>
</dbReference>
<evidence type="ECO:0000313" key="7">
    <source>
        <dbReference type="Proteomes" id="UP001367676"/>
    </source>
</evidence>
<dbReference type="Proteomes" id="UP001367676">
    <property type="component" value="Unassembled WGS sequence"/>
</dbReference>
<dbReference type="EMBL" id="JBBCAQ010000034">
    <property type="protein sequence ID" value="KAK7580092.1"/>
    <property type="molecule type" value="Genomic_DNA"/>
</dbReference>
<dbReference type="InterPro" id="IPR045853">
    <property type="entry name" value="Pep_chain_release_fac_I_sf"/>
</dbReference>
<dbReference type="InterPro" id="IPR050057">
    <property type="entry name" value="Prokaryotic/Mito_RF"/>
</dbReference>
<dbReference type="InterPro" id="IPR005139">
    <property type="entry name" value="PCRF"/>
</dbReference>
<keyword evidence="4" id="KW-0175">Coiled coil</keyword>
<proteinExistence type="inferred from homology"/>
<keyword evidence="7" id="KW-1185">Reference proteome</keyword>
<dbReference type="GO" id="GO:0003747">
    <property type="term" value="F:translation release factor activity"/>
    <property type="evidence" value="ECO:0007669"/>
    <property type="project" value="InterPro"/>
</dbReference>
<dbReference type="PANTHER" id="PTHR43804:SF7">
    <property type="entry name" value="LD18447P"/>
    <property type="match status" value="1"/>
</dbReference>
<dbReference type="GO" id="GO:0005737">
    <property type="term" value="C:cytoplasm"/>
    <property type="evidence" value="ECO:0007669"/>
    <property type="project" value="UniProtKB-ARBA"/>
</dbReference>
<dbReference type="Pfam" id="PF03462">
    <property type="entry name" value="PCRF"/>
    <property type="match status" value="1"/>
</dbReference>
<evidence type="ECO:0000259" key="5">
    <source>
        <dbReference type="SMART" id="SM00937"/>
    </source>
</evidence>
<feature type="domain" description="Peptide chain release factor" evidence="5">
    <location>
        <begin position="107"/>
        <end position="222"/>
    </location>
</feature>
<organism evidence="6 7">
    <name type="scientific">Parthenolecanium corni</name>
    <dbReference type="NCBI Taxonomy" id="536013"/>
    <lineage>
        <taxon>Eukaryota</taxon>
        <taxon>Metazoa</taxon>
        <taxon>Ecdysozoa</taxon>
        <taxon>Arthropoda</taxon>
        <taxon>Hexapoda</taxon>
        <taxon>Insecta</taxon>
        <taxon>Pterygota</taxon>
        <taxon>Neoptera</taxon>
        <taxon>Paraneoptera</taxon>
        <taxon>Hemiptera</taxon>
        <taxon>Sternorrhyncha</taxon>
        <taxon>Coccoidea</taxon>
        <taxon>Coccidae</taxon>
        <taxon>Parthenolecanium</taxon>
    </lineage>
</organism>
<keyword evidence="3" id="KW-0648">Protein biosynthesis</keyword>
<evidence type="ECO:0000256" key="4">
    <source>
        <dbReference type="SAM" id="Coils"/>
    </source>
</evidence>
<evidence type="ECO:0000256" key="1">
    <source>
        <dbReference type="ARBA" id="ARBA00010835"/>
    </source>
</evidence>
<comment type="similarity">
    <text evidence="1">Belongs to the prokaryotic/mitochondrial release factor family.</text>
</comment>
<gene>
    <name evidence="6" type="ORF">V9T40_000721</name>
</gene>
<dbReference type="AlphaFoldDB" id="A0AAN9Y0Q4"/>
<dbReference type="PANTHER" id="PTHR43804">
    <property type="entry name" value="LD18447P"/>
    <property type="match status" value="1"/>
</dbReference>
<name>A0AAN9Y0Q4_9HEMI</name>
<dbReference type="SMART" id="SM00937">
    <property type="entry name" value="PCRF"/>
    <property type="match status" value="1"/>
</dbReference>
<evidence type="ECO:0000313" key="6">
    <source>
        <dbReference type="EMBL" id="KAK7580092.1"/>
    </source>
</evidence>
<evidence type="ECO:0000256" key="2">
    <source>
        <dbReference type="ARBA" id="ARBA00022481"/>
    </source>
</evidence>
<dbReference type="Pfam" id="PF00472">
    <property type="entry name" value="RF-1"/>
    <property type="match status" value="1"/>
</dbReference>
<protein>
    <recommendedName>
        <fullName evidence="5">Peptide chain release factor domain-containing protein</fullName>
    </recommendedName>
</protein>
<reference evidence="6 7" key="1">
    <citation type="submission" date="2024-03" db="EMBL/GenBank/DDBJ databases">
        <title>Adaptation during the transition from Ophiocordyceps entomopathogen to insect associate is accompanied by gene loss and intensified selection.</title>
        <authorList>
            <person name="Ward C.M."/>
            <person name="Onetto C.A."/>
            <person name="Borneman A.R."/>
        </authorList>
    </citation>
    <scope>NUCLEOTIDE SEQUENCE [LARGE SCALE GENOMIC DNA]</scope>
    <source>
        <strain evidence="6">AWRI1</strain>
        <tissue evidence="6">Single Adult Female</tissue>
    </source>
</reference>
<evidence type="ECO:0000256" key="3">
    <source>
        <dbReference type="ARBA" id="ARBA00022917"/>
    </source>
</evidence>
<dbReference type="SUPFAM" id="SSF75620">
    <property type="entry name" value="Release factor"/>
    <property type="match status" value="1"/>
</dbReference>
<sequence length="409" mass="46931">MLKFYYNHPQTVSLLSLTKYVKLRNSGETNPFFLTCCNFCHSSSQLSEDTITYFKNRKLAQFVKKLISGNTSPSIPYFSYTTTKEANLLSLIEQFNTSKNNITSLKDLQKDSEDDPDFCKTVQGELKSLEKSLNEVEEEILEVLLSNEDESVSDIIVEVSAGVGGQEAMLFASELHQLYYNYFNFCGWTFQLANLEETEIGGIRHSMMVISGKKSYKILSIEGGVHRVQRVPATEKGSRLHTSTVTVTVYPQPSEVDITIPESDLKIETKTSTGPGGQHANKIQTAVRLYHLPTGIIIECQTSRSQTQNKKLAMQKLRSKLFQMECEKRDSKVDSVRKFQMGLKGRNEKIRTYNFIQDRITDHRFHISCSNMEKYFEGNSYYHNFLEQLHEAQSRKRREEFLLFVKTAK</sequence>